<dbReference type="SUPFAM" id="SSF49785">
    <property type="entry name" value="Galactose-binding domain-like"/>
    <property type="match status" value="1"/>
</dbReference>
<dbReference type="Proteomes" id="UP000015105">
    <property type="component" value="Chromosome 2D"/>
</dbReference>
<dbReference type="AlphaFoldDB" id="A0A453CAZ8"/>
<reference evidence="7" key="5">
    <citation type="journal article" date="2021" name="G3 (Bethesda)">
        <title>Aegilops tauschii genome assembly Aet v5.0 features greater sequence contiguity and improved annotation.</title>
        <authorList>
            <person name="Wang L."/>
            <person name="Zhu T."/>
            <person name="Rodriguez J.C."/>
            <person name="Deal K.R."/>
            <person name="Dubcovsky J."/>
            <person name="McGuire P.E."/>
            <person name="Lux T."/>
            <person name="Spannagl M."/>
            <person name="Mayer K.F.X."/>
            <person name="Baldrich P."/>
            <person name="Meyers B.C."/>
            <person name="Huo N."/>
            <person name="Gu Y.Q."/>
            <person name="Zhou H."/>
            <person name="Devos K.M."/>
            <person name="Bennetzen J.L."/>
            <person name="Unver T."/>
            <person name="Budak H."/>
            <person name="Gulick P.J."/>
            <person name="Galiba G."/>
            <person name="Kalapos B."/>
            <person name="Nelson D.R."/>
            <person name="Li P."/>
            <person name="You F.M."/>
            <person name="Luo M.C."/>
            <person name="Dvorak J."/>
        </authorList>
    </citation>
    <scope>NUCLEOTIDE SEQUENCE [LARGE SCALE GENOMIC DNA]</scope>
    <source>
        <strain evidence="7">cv. AL8/78</strain>
    </source>
</reference>
<evidence type="ECO:0000256" key="4">
    <source>
        <dbReference type="ARBA" id="ARBA00022729"/>
    </source>
</evidence>
<proteinExistence type="predicted"/>
<dbReference type="EnsemblPlants" id="AET2Gv20788700.3">
    <property type="protein sequence ID" value="AET2Gv20788700.3"/>
    <property type="gene ID" value="AET2Gv20788700"/>
</dbReference>
<keyword evidence="5" id="KW-0325">Glycoprotein</keyword>
<evidence type="ECO:0000256" key="5">
    <source>
        <dbReference type="ARBA" id="ARBA00023180"/>
    </source>
</evidence>
<reference evidence="8" key="2">
    <citation type="journal article" date="2017" name="Nat. Plants">
        <title>The Aegilops tauschii genome reveals multiple impacts of transposons.</title>
        <authorList>
            <person name="Zhao G."/>
            <person name="Zou C."/>
            <person name="Li K."/>
            <person name="Wang K."/>
            <person name="Li T."/>
            <person name="Gao L."/>
            <person name="Zhang X."/>
            <person name="Wang H."/>
            <person name="Yang Z."/>
            <person name="Liu X."/>
            <person name="Jiang W."/>
            <person name="Mao L."/>
            <person name="Kong X."/>
            <person name="Jiao Y."/>
            <person name="Jia J."/>
        </authorList>
    </citation>
    <scope>NUCLEOTIDE SEQUENCE [LARGE SCALE GENOMIC DNA]</scope>
    <source>
        <strain evidence="8">cv. AL8/78</strain>
    </source>
</reference>
<protein>
    <recommendedName>
        <fullName evidence="6">DUF642 domain-containing protein</fullName>
    </recommendedName>
</protein>
<name>A0A453CAZ8_AEGTS</name>
<dbReference type="PANTHER" id="PTHR31265:SF7">
    <property type="entry name" value="OS04G0494800 PROTEIN"/>
    <property type="match status" value="1"/>
</dbReference>
<dbReference type="Gene3D" id="2.60.120.260">
    <property type="entry name" value="Galactose-binding domain-like"/>
    <property type="match status" value="2"/>
</dbReference>
<evidence type="ECO:0000256" key="1">
    <source>
        <dbReference type="ARBA" id="ARBA00004191"/>
    </source>
</evidence>
<evidence type="ECO:0000259" key="6">
    <source>
        <dbReference type="Pfam" id="PF04862"/>
    </source>
</evidence>
<dbReference type="Pfam" id="PF04862">
    <property type="entry name" value="DUF642"/>
    <property type="match status" value="2"/>
</dbReference>
<evidence type="ECO:0000313" key="7">
    <source>
        <dbReference type="EnsemblPlants" id="AET2Gv20788700.3"/>
    </source>
</evidence>
<accession>A0A453CAZ8</accession>
<dbReference type="InterPro" id="IPR052437">
    <property type="entry name" value="Pectin_Meth_Modulator"/>
</dbReference>
<dbReference type="Gramene" id="AET2Gv20788700.3">
    <property type="protein sequence ID" value="AET2Gv20788700.3"/>
    <property type="gene ID" value="AET2Gv20788700"/>
</dbReference>
<dbReference type="PANTHER" id="PTHR31265">
    <property type="entry name" value="OS02G0527500 PROTEIN-RELATED"/>
    <property type="match status" value="1"/>
</dbReference>
<reference evidence="8" key="1">
    <citation type="journal article" date="2014" name="Science">
        <title>Ancient hybridizations among the ancestral genomes of bread wheat.</title>
        <authorList>
            <consortium name="International Wheat Genome Sequencing Consortium,"/>
            <person name="Marcussen T."/>
            <person name="Sandve S.R."/>
            <person name="Heier L."/>
            <person name="Spannagl M."/>
            <person name="Pfeifer M."/>
            <person name="Jakobsen K.S."/>
            <person name="Wulff B.B."/>
            <person name="Steuernagel B."/>
            <person name="Mayer K.F."/>
            <person name="Olsen O.A."/>
        </authorList>
    </citation>
    <scope>NUCLEOTIDE SEQUENCE [LARGE SCALE GENOMIC DNA]</scope>
    <source>
        <strain evidence="8">cv. AL8/78</strain>
    </source>
</reference>
<keyword evidence="2" id="KW-0134">Cell wall</keyword>
<feature type="domain" description="DUF642" evidence="6">
    <location>
        <begin position="183"/>
        <end position="346"/>
    </location>
</feature>
<evidence type="ECO:0000256" key="2">
    <source>
        <dbReference type="ARBA" id="ARBA00022512"/>
    </source>
</evidence>
<keyword evidence="3" id="KW-0964">Secreted</keyword>
<dbReference type="InterPro" id="IPR006946">
    <property type="entry name" value="DGR2-like_dom"/>
</dbReference>
<keyword evidence="8" id="KW-1185">Reference proteome</keyword>
<sequence>MPGAALCPFFPCSSGLLPNGNFEEAPDRSQMDGTRVTGRYAIPRWESCGCVEYICSGQKQGDMVLPVPEGAHAVRLGNEASVQQQLSVTPGTHYAITFSAARTCAQAEKLNVTVGAQSGELPIQTVYTSSGWDSYSWAFEAKDSVVSLTVHNPGYDEDAACGPLVDSFAIKTLLPPQQSNYNMLKNGDFEEGPYICPSTSCGVMVPPMDEDRYSPLSPWMIMSSTKSVRYVDAAHYAVPQGARAVQLVFGAESALVQEVCTVPGLPYKMEFSVGDAADGCTGSLAVEAYAAGGRVTVPYESQGTGGFTRGALEFTATEDRTRVVFVSASYNMKSDGTVCGPVVDDASLVCAQSHARRLLL</sequence>
<reference evidence="7" key="4">
    <citation type="submission" date="2019-03" db="UniProtKB">
        <authorList>
            <consortium name="EnsemblPlants"/>
        </authorList>
    </citation>
    <scope>IDENTIFICATION</scope>
</reference>
<evidence type="ECO:0000256" key="3">
    <source>
        <dbReference type="ARBA" id="ARBA00022525"/>
    </source>
</evidence>
<feature type="domain" description="DUF642" evidence="6">
    <location>
        <begin position="15"/>
        <end position="171"/>
    </location>
</feature>
<reference evidence="7" key="3">
    <citation type="journal article" date="2017" name="Nature">
        <title>Genome sequence of the progenitor of the wheat D genome Aegilops tauschii.</title>
        <authorList>
            <person name="Luo M.C."/>
            <person name="Gu Y.Q."/>
            <person name="Puiu D."/>
            <person name="Wang H."/>
            <person name="Twardziok S.O."/>
            <person name="Deal K.R."/>
            <person name="Huo N."/>
            <person name="Zhu T."/>
            <person name="Wang L."/>
            <person name="Wang Y."/>
            <person name="McGuire P.E."/>
            <person name="Liu S."/>
            <person name="Long H."/>
            <person name="Ramasamy R.K."/>
            <person name="Rodriguez J.C."/>
            <person name="Van S.L."/>
            <person name="Yuan L."/>
            <person name="Wang Z."/>
            <person name="Xia Z."/>
            <person name="Xiao L."/>
            <person name="Anderson O.D."/>
            <person name="Ouyang S."/>
            <person name="Liang Y."/>
            <person name="Zimin A.V."/>
            <person name="Pertea G."/>
            <person name="Qi P."/>
            <person name="Bennetzen J.L."/>
            <person name="Dai X."/>
            <person name="Dawson M.W."/>
            <person name="Muller H.G."/>
            <person name="Kugler K."/>
            <person name="Rivarola-Duarte L."/>
            <person name="Spannagl M."/>
            <person name="Mayer K.F.X."/>
            <person name="Lu F.H."/>
            <person name="Bevan M.W."/>
            <person name="Leroy P."/>
            <person name="Li P."/>
            <person name="You F.M."/>
            <person name="Sun Q."/>
            <person name="Liu Z."/>
            <person name="Lyons E."/>
            <person name="Wicker T."/>
            <person name="Salzberg S.L."/>
            <person name="Devos K.M."/>
            <person name="Dvorak J."/>
        </authorList>
    </citation>
    <scope>NUCLEOTIDE SEQUENCE [LARGE SCALE GENOMIC DNA]</scope>
    <source>
        <strain evidence="7">cv. AL8/78</strain>
    </source>
</reference>
<organism evidence="7 8">
    <name type="scientific">Aegilops tauschii subsp. strangulata</name>
    <name type="common">Goatgrass</name>
    <dbReference type="NCBI Taxonomy" id="200361"/>
    <lineage>
        <taxon>Eukaryota</taxon>
        <taxon>Viridiplantae</taxon>
        <taxon>Streptophyta</taxon>
        <taxon>Embryophyta</taxon>
        <taxon>Tracheophyta</taxon>
        <taxon>Spermatophyta</taxon>
        <taxon>Magnoliopsida</taxon>
        <taxon>Liliopsida</taxon>
        <taxon>Poales</taxon>
        <taxon>Poaceae</taxon>
        <taxon>BOP clade</taxon>
        <taxon>Pooideae</taxon>
        <taxon>Triticodae</taxon>
        <taxon>Triticeae</taxon>
        <taxon>Triticinae</taxon>
        <taxon>Aegilops</taxon>
    </lineage>
</organism>
<dbReference type="InterPro" id="IPR008979">
    <property type="entry name" value="Galactose-bd-like_sf"/>
</dbReference>
<evidence type="ECO:0000313" key="8">
    <source>
        <dbReference type="Proteomes" id="UP000015105"/>
    </source>
</evidence>
<keyword evidence="4" id="KW-0732">Signal</keyword>
<comment type="subcellular location">
    <subcellularLocation>
        <location evidence="1">Secreted</location>
        <location evidence="1">Cell wall</location>
    </subcellularLocation>
</comment>